<gene>
    <name evidence="12" type="ORF">FL622_13315</name>
</gene>
<keyword evidence="9" id="KW-0472">Membrane</keyword>
<organism evidence="12 13">
    <name type="scientific">Trichloromonas acetexigens</name>
    <dbReference type="NCBI Taxonomy" id="38815"/>
    <lineage>
        <taxon>Bacteria</taxon>
        <taxon>Pseudomonadati</taxon>
        <taxon>Thermodesulfobacteriota</taxon>
        <taxon>Desulfuromonadia</taxon>
        <taxon>Desulfuromonadales</taxon>
        <taxon>Trichloromonadaceae</taxon>
        <taxon>Trichloromonas</taxon>
    </lineage>
</organism>
<dbReference type="Pfam" id="PF03544">
    <property type="entry name" value="TonB_C"/>
    <property type="match status" value="1"/>
</dbReference>
<evidence type="ECO:0000256" key="8">
    <source>
        <dbReference type="ARBA" id="ARBA00022989"/>
    </source>
</evidence>
<comment type="subcellular location">
    <subcellularLocation>
        <location evidence="1">Cell inner membrane</location>
        <topology evidence="1">Single-pass membrane protein</topology>
        <orientation evidence="1">Periplasmic side</orientation>
    </subcellularLocation>
</comment>
<evidence type="ECO:0000256" key="2">
    <source>
        <dbReference type="ARBA" id="ARBA00006555"/>
    </source>
</evidence>
<feature type="domain" description="TonB C-terminal" evidence="11">
    <location>
        <begin position="208"/>
        <end position="300"/>
    </location>
</feature>
<proteinExistence type="inferred from homology"/>
<sequence>MSRFFRRRHHIVRGKGLRLRDLTAEGPFGYITLQPLTIVPGYSVKHSPLLAALTLSLGIHAVIVLFPEEVGDVRPAPEKTTEVGLVYIAPPTTSPPQPAPAASAAPLKPTPPPTPPEPKAPPKKRPLPEKPRRTAAKNIPPQQAAAEVPPLPQEPVLPSATLTDLPVSTEAPVTESVPADGPPPTAQTQPLPQSTGTPPVAPAPLFKKTIQPPRYRFTPKPEYPGLANQRRWQGEVLLRALVDDQGAVTRVEVESSSGHDILDQAALKTVRRWKFDPAHDGEKNVSHEVFLPVRFELPRR</sequence>
<evidence type="ECO:0000256" key="5">
    <source>
        <dbReference type="ARBA" id="ARBA00022519"/>
    </source>
</evidence>
<dbReference type="GO" id="GO:0098797">
    <property type="term" value="C:plasma membrane protein complex"/>
    <property type="evidence" value="ECO:0007669"/>
    <property type="project" value="TreeGrafter"/>
</dbReference>
<dbReference type="NCBIfam" id="TIGR01352">
    <property type="entry name" value="tonB_Cterm"/>
    <property type="match status" value="1"/>
</dbReference>
<dbReference type="PANTHER" id="PTHR33446:SF2">
    <property type="entry name" value="PROTEIN TONB"/>
    <property type="match status" value="1"/>
</dbReference>
<feature type="compositionally biased region" description="Pro residues" evidence="10">
    <location>
        <begin position="108"/>
        <end position="119"/>
    </location>
</feature>
<feature type="compositionally biased region" description="Low complexity" evidence="10">
    <location>
        <begin position="186"/>
        <end position="195"/>
    </location>
</feature>
<name>A0A550J8E0_9BACT</name>
<evidence type="ECO:0000256" key="1">
    <source>
        <dbReference type="ARBA" id="ARBA00004383"/>
    </source>
</evidence>
<evidence type="ECO:0000256" key="7">
    <source>
        <dbReference type="ARBA" id="ARBA00022927"/>
    </source>
</evidence>
<protein>
    <submittedName>
        <fullName evidence="12">Energy transducer TonB</fullName>
    </submittedName>
</protein>
<feature type="region of interest" description="Disordered" evidence="10">
    <location>
        <begin position="88"/>
        <end position="226"/>
    </location>
</feature>
<evidence type="ECO:0000256" key="4">
    <source>
        <dbReference type="ARBA" id="ARBA00022475"/>
    </source>
</evidence>
<keyword evidence="8" id="KW-1133">Transmembrane helix</keyword>
<accession>A0A550J8E0</accession>
<dbReference type="OrthoDB" id="5398495at2"/>
<evidence type="ECO:0000256" key="10">
    <source>
        <dbReference type="SAM" id="MobiDB-lite"/>
    </source>
</evidence>
<dbReference type="PANTHER" id="PTHR33446">
    <property type="entry name" value="PROTEIN TONB-RELATED"/>
    <property type="match status" value="1"/>
</dbReference>
<evidence type="ECO:0000313" key="13">
    <source>
        <dbReference type="Proteomes" id="UP000317155"/>
    </source>
</evidence>
<dbReference type="PROSITE" id="PS52015">
    <property type="entry name" value="TONB_CTD"/>
    <property type="match status" value="1"/>
</dbReference>
<keyword evidence="4" id="KW-1003">Cell membrane</keyword>
<evidence type="ECO:0000313" key="12">
    <source>
        <dbReference type="EMBL" id="TRO79515.1"/>
    </source>
</evidence>
<evidence type="ECO:0000256" key="3">
    <source>
        <dbReference type="ARBA" id="ARBA00022448"/>
    </source>
</evidence>
<keyword evidence="6" id="KW-0812">Transmembrane</keyword>
<keyword evidence="3" id="KW-0813">Transport</keyword>
<dbReference type="Proteomes" id="UP000317155">
    <property type="component" value="Unassembled WGS sequence"/>
</dbReference>
<dbReference type="PRINTS" id="PR01217">
    <property type="entry name" value="PRICHEXTENSN"/>
</dbReference>
<keyword evidence="7" id="KW-0653">Protein transport</keyword>
<dbReference type="EMBL" id="VJVV01000010">
    <property type="protein sequence ID" value="TRO79515.1"/>
    <property type="molecule type" value="Genomic_DNA"/>
</dbReference>
<keyword evidence="5" id="KW-0997">Cell inner membrane</keyword>
<dbReference type="Gene3D" id="3.30.1150.10">
    <property type="match status" value="1"/>
</dbReference>
<comment type="caution">
    <text evidence="12">The sequence shown here is derived from an EMBL/GenBank/DDBJ whole genome shotgun (WGS) entry which is preliminary data.</text>
</comment>
<dbReference type="SUPFAM" id="SSF74653">
    <property type="entry name" value="TolA/TonB C-terminal domain"/>
    <property type="match status" value="1"/>
</dbReference>
<dbReference type="GO" id="GO:0055085">
    <property type="term" value="P:transmembrane transport"/>
    <property type="evidence" value="ECO:0007669"/>
    <property type="project" value="InterPro"/>
</dbReference>
<reference evidence="12 13" key="1">
    <citation type="submission" date="2019-07" db="EMBL/GenBank/DDBJ databases">
        <title>Insights of Desulfuromonas acetexigens electromicrobiology.</title>
        <authorList>
            <person name="Katuri K."/>
            <person name="Sapireddy V."/>
            <person name="Shaw D.R."/>
            <person name="Saikaly P."/>
        </authorList>
    </citation>
    <scope>NUCLEOTIDE SEQUENCE [LARGE SCALE GENOMIC DNA]</scope>
    <source>
        <strain evidence="12 13">2873</strain>
    </source>
</reference>
<dbReference type="InterPro" id="IPR051045">
    <property type="entry name" value="TonB-dependent_transducer"/>
</dbReference>
<dbReference type="InterPro" id="IPR006260">
    <property type="entry name" value="TonB/TolA_C"/>
</dbReference>
<evidence type="ECO:0000259" key="11">
    <source>
        <dbReference type="PROSITE" id="PS52015"/>
    </source>
</evidence>
<dbReference type="InterPro" id="IPR037682">
    <property type="entry name" value="TonB_C"/>
</dbReference>
<comment type="similarity">
    <text evidence="2">Belongs to the TonB family.</text>
</comment>
<dbReference type="GO" id="GO:0031992">
    <property type="term" value="F:energy transducer activity"/>
    <property type="evidence" value="ECO:0007669"/>
    <property type="project" value="TreeGrafter"/>
</dbReference>
<keyword evidence="13" id="KW-1185">Reference proteome</keyword>
<dbReference type="GO" id="GO:0015031">
    <property type="term" value="P:protein transport"/>
    <property type="evidence" value="ECO:0007669"/>
    <property type="project" value="UniProtKB-KW"/>
</dbReference>
<evidence type="ECO:0000256" key="6">
    <source>
        <dbReference type="ARBA" id="ARBA00022692"/>
    </source>
</evidence>
<dbReference type="AlphaFoldDB" id="A0A550J8E0"/>
<evidence type="ECO:0000256" key="9">
    <source>
        <dbReference type="ARBA" id="ARBA00023136"/>
    </source>
</evidence>